<name>A0A9D1DWA0_9FIRM</name>
<dbReference type="Gene3D" id="3.20.20.80">
    <property type="entry name" value="Glycosidases"/>
    <property type="match status" value="1"/>
</dbReference>
<evidence type="ECO:0000313" key="2">
    <source>
        <dbReference type="EMBL" id="HIR60004.1"/>
    </source>
</evidence>
<dbReference type="InterPro" id="IPR013780">
    <property type="entry name" value="Glyco_hydro_b"/>
</dbReference>
<sequence>ANGSPLIRTMFYEFPEDKACWELSDQYMFGSRYLVAPIFHLNQFKREVYLPAGQWKLTSDGTVYEGGGTVTVAAPIEYMPVFERL</sequence>
<accession>A0A9D1DWA0</accession>
<dbReference type="Gene3D" id="2.60.40.1180">
    <property type="entry name" value="Golgi alpha-mannosidase II"/>
    <property type="match status" value="1"/>
</dbReference>
<organism evidence="2 3">
    <name type="scientific">Candidatus Faecivivens stercoravium</name>
    <dbReference type="NCBI Taxonomy" id="2840803"/>
    <lineage>
        <taxon>Bacteria</taxon>
        <taxon>Bacillati</taxon>
        <taxon>Bacillota</taxon>
        <taxon>Clostridia</taxon>
        <taxon>Eubacteriales</taxon>
        <taxon>Oscillospiraceae</taxon>
        <taxon>Oscillospiraceae incertae sedis</taxon>
        <taxon>Candidatus Faecivivens</taxon>
    </lineage>
</organism>
<comment type="caution">
    <text evidence="2">The sequence shown here is derived from an EMBL/GenBank/DDBJ whole genome shotgun (WGS) entry which is preliminary data.</text>
</comment>
<evidence type="ECO:0000313" key="3">
    <source>
        <dbReference type="Proteomes" id="UP000824241"/>
    </source>
</evidence>
<dbReference type="Proteomes" id="UP000824241">
    <property type="component" value="Unassembled WGS sequence"/>
</dbReference>
<feature type="non-terminal residue" evidence="2">
    <location>
        <position position="1"/>
    </location>
</feature>
<dbReference type="Pfam" id="PF21365">
    <property type="entry name" value="Glyco_hydro_31_3rd"/>
    <property type="match status" value="1"/>
</dbReference>
<dbReference type="PANTHER" id="PTHR43863:SF2">
    <property type="entry name" value="MALTASE-GLUCOAMYLASE"/>
    <property type="match status" value="1"/>
</dbReference>
<dbReference type="InterPro" id="IPR048395">
    <property type="entry name" value="Glyco_hydro_31_C"/>
</dbReference>
<dbReference type="SUPFAM" id="SSF51011">
    <property type="entry name" value="Glycosyl hydrolase domain"/>
    <property type="match status" value="1"/>
</dbReference>
<proteinExistence type="predicted"/>
<feature type="domain" description="Glycosyl hydrolase family 31 C-terminal" evidence="1">
    <location>
        <begin position="3"/>
        <end position="84"/>
    </location>
</feature>
<gene>
    <name evidence="2" type="ORF">IAB37_00285</name>
</gene>
<dbReference type="EMBL" id="DVHA01000011">
    <property type="protein sequence ID" value="HIR60004.1"/>
    <property type="molecule type" value="Genomic_DNA"/>
</dbReference>
<protein>
    <submittedName>
        <fullName evidence="2">Family 31 glucosidase</fullName>
    </submittedName>
</protein>
<reference evidence="2" key="2">
    <citation type="journal article" date="2021" name="PeerJ">
        <title>Extensive microbial diversity within the chicken gut microbiome revealed by metagenomics and culture.</title>
        <authorList>
            <person name="Gilroy R."/>
            <person name="Ravi A."/>
            <person name="Getino M."/>
            <person name="Pursley I."/>
            <person name="Horton D.L."/>
            <person name="Alikhan N.F."/>
            <person name="Baker D."/>
            <person name="Gharbi K."/>
            <person name="Hall N."/>
            <person name="Watson M."/>
            <person name="Adriaenssens E.M."/>
            <person name="Foster-Nyarko E."/>
            <person name="Jarju S."/>
            <person name="Secka A."/>
            <person name="Antonio M."/>
            <person name="Oren A."/>
            <person name="Chaudhuri R.R."/>
            <person name="La Ragione R."/>
            <person name="Hildebrand F."/>
            <person name="Pallen M.J."/>
        </authorList>
    </citation>
    <scope>NUCLEOTIDE SEQUENCE</scope>
    <source>
        <strain evidence="2">CHK189-12415</strain>
    </source>
</reference>
<dbReference type="AlphaFoldDB" id="A0A9D1DWA0"/>
<evidence type="ECO:0000259" key="1">
    <source>
        <dbReference type="Pfam" id="PF21365"/>
    </source>
</evidence>
<reference evidence="2" key="1">
    <citation type="submission" date="2020-10" db="EMBL/GenBank/DDBJ databases">
        <authorList>
            <person name="Gilroy R."/>
        </authorList>
    </citation>
    <scope>NUCLEOTIDE SEQUENCE</scope>
    <source>
        <strain evidence="2">CHK189-12415</strain>
    </source>
</reference>
<dbReference type="InterPro" id="IPR051816">
    <property type="entry name" value="Glycosyl_Hydrolase_31"/>
</dbReference>
<dbReference type="PANTHER" id="PTHR43863">
    <property type="entry name" value="HYDROLASE, PUTATIVE (AFU_ORTHOLOGUE AFUA_1G03140)-RELATED"/>
    <property type="match status" value="1"/>
</dbReference>